<dbReference type="EMBL" id="JACAZE010000006">
    <property type="protein sequence ID" value="KAF7313723.1"/>
    <property type="molecule type" value="Genomic_DNA"/>
</dbReference>
<feature type="region of interest" description="Disordered" evidence="2">
    <location>
        <begin position="785"/>
        <end position="829"/>
    </location>
</feature>
<reference evidence="7" key="1">
    <citation type="submission" date="2020-05" db="EMBL/GenBank/DDBJ databases">
        <title>Mycena genomes resolve the evolution of fungal bioluminescence.</title>
        <authorList>
            <person name="Tsai I.J."/>
        </authorList>
    </citation>
    <scope>NUCLEOTIDE SEQUENCE</scope>
    <source>
        <strain evidence="7">110903Hualien_Pintung</strain>
    </source>
</reference>
<comment type="caution">
    <text evidence="7">The sequence shown here is derived from an EMBL/GenBank/DDBJ whole genome shotgun (WGS) entry which is preliminary data.</text>
</comment>
<dbReference type="Pfam" id="PF07250">
    <property type="entry name" value="Glyoxal_oxid_N"/>
    <property type="match status" value="2"/>
</dbReference>
<keyword evidence="3" id="KW-0812">Transmembrane</keyword>
<organism evidence="7 8">
    <name type="scientific">Mycena chlorophos</name>
    <name type="common">Agaric fungus</name>
    <name type="synonym">Agaricus chlorophos</name>
    <dbReference type="NCBI Taxonomy" id="658473"/>
    <lineage>
        <taxon>Eukaryota</taxon>
        <taxon>Fungi</taxon>
        <taxon>Dikarya</taxon>
        <taxon>Basidiomycota</taxon>
        <taxon>Agaricomycotina</taxon>
        <taxon>Agaricomycetes</taxon>
        <taxon>Agaricomycetidae</taxon>
        <taxon>Agaricales</taxon>
        <taxon>Marasmiineae</taxon>
        <taxon>Mycenaceae</taxon>
        <taxon>Mycena</taxon>
    </lineage>
</organism>
<dbReference type="InterPro" id="IPR037293">
    <property type="entry name" value="Gal_Oxidase_central_sf"/>
</dbReference>
<dbReference type="InterPro" id="IPR015202">
    <property type="entry name" value="GO-like_E_set"/>
</dbReference>
<feature type="signal peptide" evidence="4">
    <location>
        <begin position="1"/>
        <end position="23"/>
    </location>
</feature>
<dbReference type="Pfam" id="PF09118">
    <property type="entry name" value="GO-like_E_set"/>
    <property type="match status" value="1"/>
</dbReference>
<evidence type="ECO:0000313" key="8">
    <source>
        <dbReference type="Proteomes" id="UP000613580"/>
    </source>
</evidence>
<dbReference type="InterPro" id="IPR009880">
    <property type="entry name" value="Glyoxal_oxidase_N"/>
</dbReference>
<gene>
    <name evidence="7" type="ORF">HMN09_00529300</name>
</gene>
<feature type="transmembrane region" description="Helical" evidence="3">
    <location>
        <begin position="679"/>
        <end position="704"/>
    </location>
</feature>
<dbReference type="InterPro" id="IPR011043">
    <property type="entry name" value="Gal_Oxase/kelch_b-propeller"/>
</dbReference>
<dbReference type="InterPro" id="IPR013783">
    <property type="entry name" value="Ig-like_fold"/>
</dbReference>
<evidence type="ECO:0000256" key="3">
    <source>
        <dbReference type="SAM" id="Phobius"/>
    </source>
</evidence>
<keyword evidence="8" id="KW-1185">Reference proteome</keyword>
<dbReference type="SUPFAM" id="SSF81296">
    <property type="entry name" value="E set domains"/>
    <property type="match status" value="1"/>
</dbReference>
<sequence>MRPFTRPSLHAAALLAALPFASAQQAGTFDQVANTQVSAMMMFLGNTDRVCSLHDSAIHTSSSLPAGLHSRQGARQVSSLARWVNITVALGNAAQISGHSAWGATYATSNHDITLMDVQTNTFCSSGMHLPNGSFAVFGGNSAVSIGGGAASGSNWDSTLQDFDGSRAIRILSPCTADQDLSSTECQWYENIADPTMSMQAQRWYSSAEALPNGTIVLMGGFTGGGCTQLTAVDILRNYPNTDPTAGASLTYEFFPSNGQPPADLLFLFNTSGLNSYPHAFLMASGKMFLQANTSTTLWDWENNVEYPLPAMPGGVVRVYPASGATAMLPMTPANNWTQTILFCGGSDMPEYDWGNFAYPFINTWLYPASTDCQRITPEGNAAYEQDDDLPVGRSMGQFIILPDGKMLVVNGGQNGTAGYGRNNSITPEDQMPWGQSFASAPVGQPALYDPNAAQGSRWTTTGFDTSSIARLYHSSALLLPDGAVLIAGSNPNLDVNTTVVPFGTEYRAEKFYPPYFSASVRPAPSGVPSTLSYGGNSFDITIPASSYSGSSNDAAANSAVNVIRPGWTTHAMNMGQRFLQLNNTYTVNSDGSIVLHVAQMPPNPNIFQPGPAFIFVVVNGIPSNGTYTLIGSGSIETQPVSDVADLPGNVLSSTASGSASGSSTGSGNTTTSSSTSHIGLIAGIAGGAAAVALVALGVGICIARRRRAKMRAGIAAGKAAQAQKFNVAPSPYQQYPRPSGADSAVFLNQDRDGWAQSHSQTGSQVWDPTQSTQGFQAYSDADMAPLRAHTPSHYPNPSGSSYSSFENPAAMRYSDNASPGPYHQQPRY</sequence>
<feature type="domain" description="Glyoxal oxidase N-terminal" evidence="5">
    <location>
        <begin position="249"/>
        <end position="516"/>
    </location>
</feature>
<feature type="chain" id="PRO_5034868485" description="Glyoxal oxidase" evidence="4">
    <location>
        <begin position="24"/>
        <end position="829"/>
    </location>
</feature>
<evidence type="ECO:0000256" key="4">
    <source>
        <dbReference type="SAM" id="SignalP"/>
    </source>
</evidence>
<evidence type="ECO:0000256" key="1">
    <source>
        <dbReference type="ARBA" id="ARBA00022729"/>
    </source>
</evidence>
<feature type="compositionally biased region" description="Polar residues" evidence="2">
    <location>
        <begin position="794"/>
        <end position="807"/>
    </location>
</feature>
<dbReference type="Proteomes" id="UP000613580">
    <property type="component" value="Unassembled WGS sequence"/>
</dbReference>
<evidence type="ECO:0008006" key="9">
    <source>
        <dbReference type="Google" id="ProtNLM"/>
    </source>
</evidence>
<dbReference type="CDD" id="cd02851">
    <property type="entry name" value="E_set_GO_C"/>
    <property type="match status" value="1"/>
</dbReference>
<accession>A0A8H6T8B9</accession>
<dbReference type="AlphaFoldDB" id="A0A8H6T8B9"/>
<dbReference type="SUPFAM" id="SSF50965">
    <property type="entry name" value="Galactose oxidase, central domain"/>
    <property type="match status" value="1"/>
</dbReference>
<dbReference type="Gene3D" id="2.60.40.10">
    <property type="entry name" value="Immunoglobulins"/>
    <property type="match status" value="1"/>
</dbReference>
<protein>
    <recommendedName>
        <fullName evidence="9">Glyoxal oxidase</fullName>
    </recommendedName>
</protein>
<evidence type="ECO:0000259" key="6">
    <source>
        <dbReference type="Pfam" id="PF09118"/>
    </source>
</evidence>
<name>A0A8H6T8B9_MYCCL</name>
<keyword evidence="1 4" id="KW-0732">Signal</keyword>
<evidence type="ECO:0000256" key="2">
    <source>
        <dbReference type="SAM" id="MobiDB-lite"/>
    </source>
</evidence>
<keyword evidence="3" id="KW-0472">Membrane</keyword>
<dbReference type="InterPro" id="IPR014756">
    <property type="entry name" value="Ig_E-set"/>
</dbReference>
<dbReference type="Gene3D" id="2.130.10.80">
    <property type="entry name" value="Galactose oxidase/kelch, beta-propeller"/>
    <property type="match status" value="1"/>
</dbReference>
<keyword evidence="3" id="KW-1133">Transmembrane helix</keyword>
<evidence type="ECO:0000259" key="5">
    <source>
        <dbReference type="Pfam" id="PF07250"/>
    </source>
</evidence>
<dbReference type="PANTHER" id="PTHR32208">
    <property type="entry name" value="SECRETED PROTEIN-RELATED"/>
    <property type="match status" value="1"/>
</dbReference>
<proteinExistence type="predicted"/>
<dbReference type="OrthoDB" id="2019572at2759"/>
<feature type="domain" description="Galactose oxidase-like Early set" evidence="6">
    <location>
        <begin position="522"/>
        <end position="628"/>
    </location>
</feature>
<dbReference type="PANTHER" id="PTHR32208:SF21">
    <property type="entry name" value="LOW QUALITY PROTEIN: ALDEHYDE OXIDASE GLOX-LIKE"/>
    <property type="match status" value="1"/>
</dbReference>
<feature type="domain" description="Glyoxal oxidase N-terminal" evidence="5">
    <location>
        <begin position="101"/>
        <end position="221"/>
    </location>
</feature>
<evidence type="ECO:0000313" key="7">
    <source>
        <dbReference type="EMBL" id="KAF7313723.1"/>
    </source>
</evidence>